<keyword evidence="2" id="KW-0472">Membrane</keyword>
<dbReference type="InterPro" id="IPR032816">
    <property type="entry name" value="VTT_dom"/>
</dbReference>
<dbReference type="InterPro" id="IPR051311">
    <property type="entry name" value="DedA_domain"/>
</dbReference>
<dbReference type="EMBL" id="JAXOFX010000003">
    <property type="protein sequence ID" value="MDZ5471590.1"/>
    <property type="molecule type" value="Genomic_DNA"/>
</dbReference>
<keyword evidence="2" id="KW-1133">Transmembrane helix</keyword>
<reference evidence="4 5" key="1">
    <citation type="submission" date="2023-11" db="EMBL/GenBank/DDBJ databases">
        <title>Bacillus jintuensis, isolated from a mudflat on the Beibu Gulf coast.</title>
        <authorList>
            <person name="Li M."/>
        </authorList>
    </citation>
    <scope>NUCLEOTIDE SEQUENCE [LARGE SCALE GENOMIC DNA]</scope>
    <source>
        <strain evidence="4 5">31A1R</strain>
    </source>
</reference>
<evidence type="ECO:0000256" key="1">
    <source>
        <dbReference type="ARBA" id="ARBA00010792"/>
    </source>
</evidence>
<evidence type="ECO:0000259" key="3">
    <source>
        <dbReference type="Pfam" id="PF09335"/>
    </source>
</evidence>
<feature type="domain" description="VTT" evidence="3">
    <location>
        <begin position="29"/>
        <end position="155"/>
    </location>
</feature>
<comment type="similarity">
    <text evidence="1">Belongs to the DedA family.</text>
</comment>
<dbReference type="Proteomes" id="UP001290455">
    <property type="component" value="Unassembled WGS sequence"/>
</dbReference>
<keyword evidence="2" id="KW-0812">Transmembrane</keyword>
<comment type="caution">
    <text evidence="4">The sequence shown here is derived from an EMBL/GenBank/DDBJ whole genome shotgun (WGS) entry which is preliminary data.</text>
</comment>
<organism evidence="4 5">
    <name type="scientific">Robertmurraya mangrovi</name>
    <dbReference type="NCBI Taxonomy" id="3098077"/>
    <lineage>
        <taxon>Bacteria</taxon>
        <taxon>Bacillati</taxon>
        <taxon>Bacillota</taxon>
        <taxon>Bacilli</taxon>
        <taxon>Bacillales</taxon>
        <taxon>Bacillaceae</taxon>
        <taxon>Robertmurraya</taxon>
    </lineage>
</organism>
<dbReference type="PANTHER" id="PTHR42709:SF9">
    <property type="entry name" value="ALKALINE PHOSPHATASE LIKE PROTEIN"/>
    <property type="match status" value="1"/>
</dbReference>
<evidence type="ECO:0000313" key="5">
    <source>
        <dbReference type="Proteomes" id="UP001290455"/>
    </source>
</evidence>
<feature type="transmembrane region" description="Helical" evidence="2">
    <location>
        <begin position="106"/>
        <end position="125"/>
    </location>
</feature>
<dbReference type="Pfam" id="PF09335">
    <property type="entry name" value="VTT_dom"/>
    <property type="match status" value="1"/>
</dbReference>
<dbReference type="PANTHER" id="PTHR42709">
    <property type="entry name" value="ALKALINE PHOSPHATASE LIKE PROTEIN"/>
    <property type="match status" value="1"/>
</dbReference>
<accession>A0ABU5IWR2</accession>
<feature type="transmembrane region" description="Helical" evidence="2">
    <location>
        <begin position="137"/>
        <end position="154"/>
    </location>
</feature>
<keyword evidence="5" id="KW-1185">Reference proteome</keyword>
<dbReference type="RefSeq" id="WP_322445879.1">
    <property type="nucleotide sequence ID" value="NZ_JAXOFX010000003.1"/>
</dbReference>
<sequence>MEFWSDIILHYGYVGIVILMAAGIVGLPVPDEVLLTFIGYNIYLGKLNYTIALFASLLGAMTGITLSYFLGLKLGLPFLTKYGPRIFITEQKIANTQRLFNKWGPILLFFGYFLPGVRHITAYLAGISMFRFSKFSIYAYLGAIFWVLFFLTLGQQLGKRWYIVAQMAVQHGRLTLIIGIPIIIIIILFLLYRNKRKKS</sequence>
<evidence type="ECO:0000313" key="4">
    <source>
        <dbReference type="EMBL" id="MDZ5471590.1"/>
    </source>
</evidence>
<name>A0ABU5IWR2_9BACI</name>
<protein>
    <submittedName>
        <fullName evidence="4">DedA family protein</fullName>
    </submittedName>
</protein>
<feature type="transmembrane region" description="Helical" evidence="2">
    <location>
        <begin position="47"/>
        <end position="70"/>
    </location>
</feature>
<gene>
    <name evidence="4" type="ORF">SM124_07495</name>
</gene>
<proteinExistence type="inferred from homology"/>
<evidence type="ECO:0000256" key="2">
    <source>
        <dbReference type="SAM" id="Phobius"/>
    </source>
</evidence>
<feature type="transmembrane region" description="Helical" evidence="2">
    <location>
        <begin position="174"/>
        <end position="192"/>
    </location>
</feature>
<feature type="transmembrane region" description="Helical" evidence="2">
    <location>
        <begin position="12"/>
        <end position="35"/>
    </location>
</feature>